<gene>
    <name evidence="5" type="ORF">WKW77_25680</name>
</gene>
<dbReference type="Proteomes" id="UP001365846">
    <property type="component" value="Unassembled WGS sequence"/>
</dbReference>
<proteinExistence type="predicted"/>
<dbReference type="RefSeq" id="WP_340359721.1">
    <property type="nucleotide sequence ID" value="NZ_JBBKZU010000013.1"/>
</dbReference>
<comment type="pathway">
    <text evidence="1">Lipid metabolism.</text>
</comment>
<comment type="caution">
    <text evidence="5">The sequence shown here is derived from an EMBL/GenBank/DDBJ whole genome shotgun (WGS) entry which is preliminary data.</text>
</comment>
<organism evidence="5 6">
    <name type="scientific">Variovorax ureilyticus</name>
    <dbReference type="NCBI Taxonomy" id="1836198"/>
    <lineage>
        <taxon>Bacteria</taxon>
        <taxon>Pseudomonadati</taxon>
        <taxon>Pseudomonadota</taxon>
        <taxon>Betaproteobacteria</taxon>
        <taxon>Burkholderiales</taxon>
        <taxon>Comamonadaceae</taxon>
        <taxon>Variovorax</taxon>
    </lineage>
</organism>
<evidence type="ECO:0000256" key="2">
    <source>
        <dbReference type="ARBA" id="ARBA00022679"/>
    </source>
</evidence>
<accession>A0ABU8VLE2</accession>
<dbReference type="GO" id="GO:0016746">
    <property type="term" value="F:acyltransferase activity"/>
    <property type="evidence" value="ECO:0007669"/>
    <property type="project" value="UniProtKB-KW"/>
</dbReference>
<evidence type="ECO:0000256" key="3">
    <source>
        <dbReference type="ARBA" id="ARBA00023315"/>
    </source>
</evidence>
<evidence type="ECO:0000259" key="4">
    <source>
        <dbReference type="SMART" id="SM00563"/>
    </source>
</evidence>
<keyword evidence="6" id="KW-1185">Reference proteome</keyword>
<evidence type="ECO:0000313" key="6">
    <source>
        <dbReference type="Proteomes" id="UP001365846"/>
    </source>
</evidence>
<dbReference type="SMART" id="SM00563">
    <property type="entry name" value="PlsC"/>
    <property type="match status" value="1"/>
</dbReference>
<dbReference type="PANTHER" id="PTHR10434:SF9">
    <property type="entry name" value="PHOSPHOLIPID_GLYCEROL ACYLTRANSFERASE DOMAIN-CONTAINING PROTEIN"/>
    <property type="match status" value="1"/>
</dbReference>
<keyword evidence="2" id="KW-0808">Transferase</keyword>
<reference evidence="5 6" key="1">
    <citation type="submission" date="2024-03" db="EMBL/GenBank/DDBJ databases">
        <title>Novel species of the genus Variovorax.</title>
        <authorList>
            <person name="Liu Q."/>
            <person name="Xin Y.-H."/>
        </authorList>
    </citation>
    <scope>NUCLEOTIDE SEQUENCE [LARGE SCALE GENOMIC DNA]</scope>
    <source>
        <strain evidence="5 6">KACC 18899</strain>
    </source>
</reference>
<keyword evidence="3 5" id="KW-0012">Acyltransferase</keyword>
<dbReference type="SUPFAM" id="SSF69593">
    <property type="entry name" value="Glycerol-3-phosphate (1)-acyltransferase"/>
    <property type="match status" value="1"/>
</dbReference>
<protein>
    <submittedName>
        <fullName evidence="5">Lysophospholipid acyltransferase family protein</fullName>
    </submittedName>
</protein>
<evidence type="ECO:0000256" key="1">
    <source>
        <dbReference type="ARBA" id="ARBA00005189"/>
    </source>
</evidence>
<dbReference type="CDD" id="cd07988">
    <property type="entry name" value="LPLAT_ABO13168-like"/>
    <property type="match status" value="1"/>
</dbReference>
<name>A0ABU8VLE2_9BURK</name>
<dbReference type="EMBL" id="JBBKZU010000013">
    <property type="protein sequence ID" value="MEJ8814494.1"/>
    <property type="molecule type" value="Genomic_DNA"/>
</dbReference>
<dbReference type="InterPro" id="IPR002123">
    <property type="entry name" value="Plipid/glycerol_acylTrfase"/>
</dbReference>
<evidence type="ECO:0000313" key="5">
    <source>
        <dbReference type="EMBL" id="MEJ8814494.1"/>
    </source>
</evidence>
<sequence length="196" mass="21635">MSRTIFDTPLLEPALRSTSRGVLRVLGWKVHGELPARAVRCVVIAAPHTSNWDFPFTLLAAFALRMRIRWMGKASLFRPPFGGTMRWLGGIPVHRERSNNLIAASVEALKSAPGPLQLVVAPEGTRSRARQWKAGFHHIARGAGLPIQLSYLDWGTRTCGLGPLVDPTDDVEGDIARIRAFYAPFRGRNVDQFDAG</sequence>
<dbReference type="Pfam" id="PF01553">
    <property type="entry name" value="Acyltransferase"/>
    <property type="match status" value="1"/>
</dbReference>
<dbReference type="PANTHER" id="PTHR10434">
    <property type="entry name" value="1-ACYL-SN-GLYCEROL-3-PHOSPHATE ACYLTRANSFERASE"/>
    <property type="match status" value="1"/>
</dbReference>
<feature type="domain" description="Phospholipid/glycerol acyltransferase" evidence="4">
    <location>
        <begin position="42"/>
        <end position="155"/>
    </location>
</feature>